<name>A0A9R1VP91_LACSA</name>
<dbReference type="EMBL" id="NBSK02000004">
    <property type="protein sequence ID" value="KAJ0208964.1"/>
    <property type="molecule type" value="Genomic_DNA"/>
</dbReference>
<dbReference type="AlphaFoldDB" id="A0A9R1VP91"/>
<accession>A0A9R1VP91</accession>
<feature type="region of interest" description="Disordered" evidence="1">
    <location>
        <begin position="75"/>
        <end position="95"/>
    </location>
</feature>
<keyword evidence="3" id="KW-1185">Reference proteome</keyword>
<dbReference type="Proteomes" id="UP000235145">
    <property type="component" value="Unassembled WGS sequence"/>
</dbReference>
<protein>
    <submittedName>
        <fullName evidence="2">Uncharacterized protein</fullName>
    </submittedName>
</protein>
<evidence type="ECO:0000313" key="3">
    <source>
        <dbReference type="Proteomes" id="UP000235145"/>
    </source>
</evidence>
<sequence length="95" mass="10511">MQAEEGTSNFQTTFTDLGGQEEREIRVLQLQFMSPEIEREQGVKFEHISTPQPADIAKVVGGDAAEVIIHAANRQDRPNTKASWAKAQGSTNLWA</sequence>
<comment type="caution">
    <text evidence="2">The sequence shown here is derived from an EMBL/GenBank/DDBJ whole genome shotgun (WGS) entry which is preliminary data.</text>
</comment>
<reference evidence="2 3" key="1">
    <citation type="journal article" date="2017" name="Nat. Commun.">
        <title>Genome assembly with in vitro proximity ligation data and whole-genome triplication in lettuce.</title>
        <authorList>
            <person name="Reyes-Chin-Wo S."/>
            <person name="Wang Z."/>
            <person name="Yang X."/>
            <person name="Kozik A."/>
            <person name="Arikit S."/>
            <person name="Song C."/>
            <person name="Xia L."/>
            <person name="Froenicke L."/>
            <person name="Lavelle D.O."/>
            <person name="Truco M.J."/>
            <person name="Xia R."/>
            <person name="Zhu S."/>
            <person name="Xu C."/>
            <person name="Xu H."/>
            <person name="Xu X."/>
            <person name="Cox K."/>
            <person name="Korf I."/>
            <person name="Meyers B.C."/>
            <person name="Michelmore R.W."/>
        </authorList>
    </citation>
    <scope>NUCLEOTIDE SEQUENCE [LARGE SCALE GENOMIC DNA]</scope>
    <source>
        <strain evidence="3">cv. Salinas</strain>
        <tissue evidence="2">Seedlings</tissue>
    </source>
</reference>
<evidence type="ECO:0000313" key="2">
    <source>
        <dbReference type="EMBL" id="KAJ0208964.1"/>
    </source>
</evidence>
<proteinExistence type="predicted"/>
<gene>
    <name evidence="2" type="ORF">LSAT_V11C400224200</name>
</gene>
<organism evidence="2 3">
    <name type="scientific">Lactuca sativa</name>
    <name type="common">Garden lettuce</name>
    <dbReference type="NCBI Taxonomy" id="4236"/>
    <lineage>
        <taxon>Eukaryota</taxon>
        <taxon>Viridiplantae</taxon>
        <taxon>Streptophyta</taxon>
        <taxon>Embryophyta</taxon>
        <taxon>Tracheophyta</taxon>
        <taxon>Spermatophyta</taxon>
        <taxon>Magnoliopsida</taxon>
        <taxon>eudicotyledons</taxon>
        <taxon>Gunneridae</taxon>
        <taxon>Pentapetalae</taxon>
        <taxon>asterids</taxon>
        <taxon>campanulids</taxon>
        <taxon>Asterales</taxon>
        <taxon>Asteraceae</taxon>
        <taxon>Cichorioideae</taxon>
        <taxon>Cichorieae</taxon>
        <taxon>Lactucinae</taxon>
        <taxon>Lactuca</taxon>
    </lineage>
</organism>
<evidence type="ECO:0000256" key="1">
    <source>
        <dbReference type="SAM" id="MobiDB-lite"/>
    </source>
</evidence>